<keyword evidence="3" id="KW-1185">Reference proteome</keyword>
<feature type="transmembrane region" description="Helical" evidence="1">
    <location>
        <begin position="43"/>
        <end position="64"/>
    </location>
</feature>
<name>A0A2V5HS33_9EURO</name>
<organism evidence="2 3">
    <name type="scientific">Aspergillus indologenus CBS 114.80</name>
    <dbReference type="NCBI Taxonomy" id="1450541"/>
    <lineage>
        <taxon>Eukaryota</taxon>
        <taxon>Fungi</taxon>
        <taxon>Dikarya</taxon>
        <taxon>Ascomycota</taxon>
        <taxon>Pezizomycotina</taxon>
        <taxon>Eurotiomycetes</taxon>
        <taxon>Eurotiomycetidae</taxon>
        <taxon>Eurotiales</taxon>
        <taxon>Aspergillaceae</taxon>
        <taxon>Aspergillus</taxon>
        <taxon>Aspergillus subgen. Circumdati</taxon>
    </lineage>
</organism>
<evidence type="ECO:0000313" key="3">
    <source>
        <dbReference type="Proteomes" id="UP000248817"/>
    </source>
</evidence>
<protein>
    <submittedName>
        <fullName evidence="2">Uncharacterized protein</fullName>
    </submittedName>
</protein>
<sequence>MLEFPGSKISLFSDSTYRSFPLFARLDLHPCFCSIKTLGGVRILLFCVIAFPFPYSAGCIGLLARRRTEKNPR</sequence>
<keyword evidence="1" id="KW-1133">Transmembrane helix</keyword>
<keyword evidence="1" id="KW-0472">Membrane</keyword>
<gene>
    <name evidence="2" type="ORF">BP00DRAFT_29089</name>
</gene>
<reference evidence="2 3" key="1">
    <citation type="submission" date="2018-02" db="EMBL/GenBank/DDBJ databases">
        <title>The genomes of Aspergillus section Nigri reveals drivers in fungal speciation.</title>
        <authorList>
            <consortium name="DOE Joint Genome Institute"/>
            <person name="Vesth T.C."/>
            <person name="Nybo J."/>
            <person name="Theobald S."/>
            <person name="Brandl J."/>
            <person name="Frisvad J.C."/>
            <person name="Nielsen K.F."/>
            <person name="Lyhne E.K."/>
            <person name="Kogle M.E."/>
            <person name="Kuo A."/>
            <person name="Riley R."/>
            <person name="Clum A."/>
            <person name="Nolan M."/>
            <person name="Lipzen A."/>
            <person name="Salamov A."/>
            <person name="Henrissat B."/>
            <person name="Wiebenga A."/>
            <person name="De vries R.P."/>
            <person name="Grigoriev I.V."/>
            <person name="Mortensen U.H."/>
            <person name="Andersen M.R."/>
            <person name="Baker S.E."/>
        </authorList>
    </citation>
    <scope>NUCLEOTIDE SEQUENCE [LARGE SCALE GENOMIC DNA]</scope>
    <source>
        <strain evidence="2 3">CBS 114.80</strain>
    </source>
</reference>
<evidence type="ECO:0000256" key="1">
    <source>
        <dbReference type="SAM" id="Phobius"/>
    </source>
</evidence>
<evidence type="ECO:0000313" key="2">
    <source>
        <dbReference type="EMBL" id="PYI27288.1"/>
    </source>
</evidence>
<keyword evidence="1" id="KW-0812">Transmembrane</keyword>
<dbReference type="AlphaFoldDB" id="A0A2V5HS33"/>
<dbReference type="EMBL" id="KZ825573">
    <property type="protein sequence ID" value="PYI27288.1"/>
    <property type="molecule type" value="Genomic_DNA"/>
</dbReference>
<dbReference type="Proteomes" id="UP000248817">
    <property type="component" value="Unassembled WGS sequence"/>
</dbReference>
<proteinExistence type="predicted"/>
<accession>A0A2V5HS33</accession>